<comment type="caution">
    <text evidence="4">The sequence shown here is derived from an EMBL/GenBank/DDBJ whole genome shotgun (WGS) entry which is preliminary data.</text>
</comment>
<keyword evidence="5" id="KW-1185">Reference proteome</keyword>
<gene>
    <name evidence="4" type="ORF">LITE_LOCUS51184</name>
</gene>
<organism evidence="4 5">
    <name type="scientific">Linum tenue</name>
    <dbReference type="NCBI Taxonomy" id="586396"/>
    <lineage>
        <taxon>Eukaryota</taxon>
        <taxon>Viridiplantae</taxon>
        <taxon>Streptophyta</taxon>
        <taxon>Embryophyta</taxon>
        <taxon>Tracheophyta</taxon>
        <taxon>Spermatophyta</taxon>
        <taxon>Magnoliopsida</taxon>
        <taxon>eudicotyledons</taxon>
        <taxon>Gunneridae</taxon>
        <taxon>Pentapetalae</taxon>
        <taxon>rosids</taxon>
        <taxon>fabids</taxon>
        <taxon>Malpighiales</taxon>
        <taxon>Linaceae</taxon>
        <taxon>Linum</taxon>
    </lineage>
</organism>
<protein>
    <submittedName>
        <fullName evidence="4">Uncharacterized protein</fullName>
    </submittedName>
</protein>
<reference evidence="4" key="1">
    <citation type="submission" date="2022-08" db="EMBL/GenBank/DDBJ databases">
        <authorList>
            <person name="Gutierrez-Valencia J."/>
        </authorList>
    </citation>
    <scope>NUCLEOTIDE SEQUENCE</scope>
</reference>
<evidence type="ECO:0000313" key="4">
    <source>
        <dbReference type="EMBL" id="CAI0627233.1"/>
    </source>
</evidence>
<dbReference type="PANTHER" id="PTHR31623">
    <property type="entry name" value="F21J9.9"/>
    <property type="match status" value="1"/>
</dbReference>
<dbReference type="Pfam" id="PF02458">
    <property type="entry name" value="Transferase"/>
    <property type="match status" value="1"/>
</dbReference>
<dbReference type="InterPro" id="IPR023213">
    <property type="entry name" value="CAT-like_dom_sf"/>
</dbReference>
<evidence type="ECO:0000256" key="1">
    <source>
        <dbReference type="ARBA" id="ARBA00009861"/>
    </source>
</evidence>
<dbReference type="Proteomes" id="UP001154282">
    <property type="component" value="Unassembled WGS sequence"/>
</dbReference>
<proteinExistence type="inferred from homology"/>
<dbReference type="AlphaFoldDB" id="A0AAV0S275"/>
<keyword evidence="3" id="KW-0012">Acyltransferase</keyword>
<accession>A0AAV0S275</accession>
<dbReference type="EMBL" id="CAMGYJ010000011">
    <property type="protein sequence ID" value="CAI0627233.1"/>
    <property type="molecule type" value="Genomic_DNA"/>
</dbReference>
<evidence type="ECO:0000313" key="5">
    <source>
        <dbReference type="Proteomes" id="UP001154282"/>
    </source>
</evidence>
<dbReference type="PANTHER" id="PTHR31623:SF46">
    <property type="entry name" value="VINORINE SYNTHASE-LIKE"/>
    <property type="match status" value="1"/>
</dbReference>
<sequence length="452" mass="49887">MKLDIRVVSQETIKPSSPTPNNLFNYNLSFLDQISPPVYNPLILFYPKQINHDSKYDDNPSTISNLLKQSLSKLLSHYYPLAGRIRDSLVAHCNDEGIPYLEAQVSCKISDVLHENSSSQPNELLGLVPFQLHGGPHDLPLGVQFNVFQCGGIALGLCMSHKLADASSTISFVKAWAAMAKGQVDVQAPEFVSSKLFPPRDMSGFDPKTGIMTTSTEGGGHQVLVKRFVFRGASIEALRAKYGKSRSLEHKKPPSRIETLSAFIWRRVMTATSNRGRLLLLLHAVNLRTRMDPALAEHSFGNYYRVAITVPNVGEEEEEEEEEEGGCLIAEIRDAISGIDKGFVKSLQGQGGDEHLDYLKQQSEGFVGGEVGFLSFTSLCWFDRYEADFGWGKPLWVGTPSLSFKNLVVFMDSAHGDGIEALVHLEEGDMGKLQCDEVLLQYANVIPSSSSS</sequence>
<dbReference type="GO" id="GO:0016746">
    <property type="term" value="F:acyltransferase activity"/>
    <property type="evidence" value="ECO:0007669"/>
    <property type="project" value="UniProtKB-KW"/>
</dbReference>
<keyword evidence="2" id="KW-0808">Transferase</keyword>
<evidence type="ECO:0000256" key="2">
    <source>
        <dbReference type="ARBA" id="ARBA00022679"/>
    </source>
</evidence>
<comment type="similarity">
    <text evidence="1">Belongs to the plant acyltransferase family.</text>
</comment>
<evidence type="ECO:0000256" key="3">
    <source>
        <dbReference type="ARBA" id="ARBA00023315"/>
    </source>
</evidence>
<dbReference type="Gene3D" id="3.30.559.10">
    <property type="entry name" value="Chloramphenicol acetyltransferase-like domain"/>
    <property type="match status" value="2"/>
</dbReference>
<name>A0AAV0S275_9ROSI</name>